<reference evidence="15" key="1">
    <citation type="journal article" date="2019" name="Int. J. Syst. Evol. Microbiol.">
        <title>The Global Catalogue of Microorganisms (GCM) 10K type strain sequencing project: providing services to taxonomists for standard genome sequencing and annotation.</title>
        <authorList>
            <consortium name="The Broad Institute Genomics Platform"/>
            <consortium name="The Broad Institute Genome Sequencing Center for Infectious Disease"/>
            <person name="Wu L."/>
            <person name="Ma J."/>
        </authorList>
    </citation>
    <scope>NUCLEOTIDE SEQUENCE [LARGE SCALE GENOMIC DNA]</scope>
    <source>
        <strain evidence="15">KCTC 62195</strain>
    </source>
</reference>
<dbReference type="Pfam" id="PF17837">
    <property type="entry name" value="4PPT_N"/>
    <property type="match status" value="1"/>
</dbReference>
<evidence type="ECO:0000313" key="15">
    <source>
        <dbReference type="Proteomes" id="UP001595457"/>
    </source>
</evidence>
<keyword evidence="15" id="KW-1185">Reference proteome</keyword>
<evidence type="ECO:0000256" key="10">
    <source>
        <dbReference type="ARBA" id="ARBA00049176"/>
    </source>
</evidence>
<evidence type="ECO:0000256" key="3">
    <source>
        <dbReference type="ARBA" id="ARBA00008342"/>
    </source>
</evidence>
<comment type="similarity">
    <text evidence="3">Belongs to the P-Pant transferase superfamily. EntD family.</text>
</comment>
<evidence type="ECO:0000256" key="1">
    <source>
        <dbReference type="ARBA" id="ARBA00003937"/>
    </source>
</evidence>
<dbReference type="EMBL" id="JBHRSJ010000035">
    <property type="protein sequence ID" value="MFC2974482.1"/>
    <property type="molecule type" value="Genomic_DNA"/>
</dbReference>
<comment type="catalytic activity">
    <reaction evidence="10">
        <text>apo-[aryl-carrier protein] + CoA = holo-[aryl-carrier protein] + adenosine 3',5'-bisphosphate + H(+)</text>
        <dbReference type="Rhea" id="RHEA:48404"/>
        <dbReference type="Rhea" id="RHEA-COMP:15903"/>
        <dbReference type="Rhea" id="RHEA-COMP:17557"/>
        <dbReference type="ChEBI" id="CHEBI:15378"/>
        <dbReference type="ChEBI" id="CHEBI:29999"/>
        <dbReference type="ChEBI" id="CHEBI:57287"/>
        <dbReference type="ChEBI" id="CHEBI:58343"/>
        <dbReference type="ChEBI" id="CHEBI:64479"/>
    </reaction>
</comment>
<protein>
    <recommendedName>
        <fullName evidence="5">Enterobactin synthase component D</fullName>
    </recommendedName>
    <alternativeName>
        <fullName evidence="8">4'-phosphopantetheinyl transferase EntD</fullName>
    </alternativeName>
    <alternativeName>
        <fullName evidence="9">Enterochelin synthase D</fullName>
    </alternativeName>
</protein>
<keyword evidence="6 14" id="KW-0808">Transferase</keyword>
<keyword evidence="7" id="KW-0259">Enterobactin biosynthesis</keyword>
<evidence type="ECO:0000256" key="2">
    <source>
        <dbReference type="ARBA" id="ARBA00004993"/>
    </source>
</evidence>
<sequence length="236" mass="25735">MNPLPLPSCCDEPVEHWPLPRPLTGTRLVSARFDPERLAPDDFARCAIPPLGGAAKRQAEHLAGRLCARQALLGLAGIPDVPAVGADRAPQWPAGTVGSITHSDGWAAALVGHASLWRGLGLDAETLLQPARSERLARQILTPGEQERSAVLPLDQRAWLVTLVFSLKESLFKALYPLVRQRFYFQDAELLEWSADGQARLRLLTPLAADWPTGAELEGQFAQLEERLLTLVGIGH</sequence>
<accession>A0ABV7B163</accession>
<feature type="domain" description="4'-phosphopantetheinyl transferase N-terminal" evidence="13">
    <location>
        <begin position="55"/>
        <end position="111"/>
    </location>
</feature>
<dbReference type="PRINTS" id="PR01399">
    <property type="entry name" value="ENTSNTHTASED"/>
</dbReference>
<organism evidence="14 15">
    <name type="scientific">Azotobacter bryophylli</name>
    <dbReference type="NCBI Taxonomy" id="1986537"/>
    <lineage>
        <taxon>Bacteria</taxon>
        <taxon>Pseudomonadati</taxon>
        <taxon>Pseudomonadota</taxon>
        <taxon>Gammaproteobacteria</taxon>
        <taxon>Pseudomonadales</taxon>
        <taxon>Pseudomonadaceae</taxon>
        <taxon>Azotobacter</taxon>
    </lineage>
</organism>
<dbReference type="InterPro" id="IPR008278">
    <property type="entry name" value="4-PPantetheinyl_Trfase_dom"/>
</dbReference>
<comment type="caution">
    <text evidence="14">The sequence shown here is derived from an EMBL/GenBank/DDBJ whole genome shotgun (WGS) entry which is preliminary data.</text>
</comment>
<comment type="function">
    <text evidence="1">Involved in the biosynthesis of the siderophore enterobactin (enterochelin), which is a macrocyclic trimeric lactone of N-(2,3-dihydroxybenzoyl)-serine. The serine trilactone serves as a scaffolding for the three catechol functionalities that provide hexadentate coordination for the tightly ligated iron(2+) atoms. Plays an essential role in the assembly of the enterobactin by catalyzing the transfer of the 4'-phosphopantetheine (Ppant) moiety from coenzyme A to the apo-domains of both EntB (ArCP domain) and EntF (PCP domain) to yield their holo-forms which make them competent for the activation of 2,3-dihydroxybenzoate (DHB) and L-serine, respectively.</text>
</comment>
<evidence type="ECO:0000313" key="14">
    <source>
        <dbReference type="EMBL" id="MFC2974482.1"/>
    </source>
</evidence>
<evidence type="ECO:0000256" key="5">
    <source>
        <dbReference type="ARBA" id="ARBA00019087"/>
    </source>
</evidence>
<comment type="catalytic activity">
    <reaction evidence="11">
        <text>apo-[peptidyl-carrier protein] + CoA = holo-[peptidyl-carrier protein] + adenosine 3',5'-bisphosphate + H(+)</text>
        <dbReference type="Rhea" id="RHEA:46228"/>
        <dbReference type="Rhea" id="RHEA-COMP:11479"/>
        <dbReference type="Rhea" id="RHEA-COMP:11480"/>
        <dbReference type="ChEBI" id="CHEBI:15378"/>
        <dbReference type="ChEBI" id="CHEBI:29999"/>
        <dbReference type="ChEBI" id="CHEBI:57287"/>
        <dbReference type="ChEBI" id="CHEBI:58343"/>
        <dbReference type="ChEBI" id="CHEBI:64479"/>
    </reaction>
</comment>
<dbReference type="PANTHER" id="PTHR38096">
    <property type="entry name" value="ENTEROBACTIN SYNTHASE COMPONENT D"/>
    <property type="match status" value="1"/>
</dbReference>
<evidence type="ECO:0000256" key="6">
    <source>
        <dbReference type="ARBA" id="ARBA00022679"/>
    </source>
</evidence>
<evidence type="ECO:0000256" key="7">
    <source>
        <dbReference type="ARBA" id="ARBA00023191"/>
    </source>
</evidence>
<dbReference type="InterPro" id="IPR003542">
    <property type="entry name" value="Enbac_synth_compD-like"/>
</dbReference>
<evidence type="ECO:0000256" key="8">
    <source>
        <dbReference type="ARBA" id="ARBA00029894"/>
    </source>
</evidence>
<comment type="pathway">
    <text evidence="2">Siderophore biosynthesis; enterobactin biosynthesis.</text>
</comment>
<evidence type="ECO:0000256" key="4">
    <source>
        <dbReference type="ARBA" id="ARBA00011503"/>
    </source>
</evidence>
<dbReference type="Pfam" id="PF01648">
    <property type="entry name" value="ACPS"/>
    <property type="match status" value="1"/>
</dbReference>
<proteinExistence type="inferred from homology"/>
<comment type="subunit">
    <text evidence="4">EntB, EntD, EntE, and EntF form a multienzyme complex called enterobactin synthase.</text>
</comment>
<evidence type="ECO:0000256" key="11">
    <source>
        <dbReference type="ARBA" id="ARBA00049191"/>
    </source>
</evidence>
<dbReference type="SUPFAM" id="SSF56214">
    <property type="entry name" value="4'-phosphopantetheinyl transferase"/>
    <property type="match status" value="1"/>
</dbReference>
<dbReference type="InterPro" id="IPR037143">
    <property type="entry name" value="4-PPantetheinyl_Trfase_dom_sf"/>
</dbReference>
<dbReference type="RefSeq" id="WP_377816714.1">
    <property type="nucleotide sequence ID" value="NZ_JBHRSJ010000035.1"/>
</dbReference>
<dbReference type="Gene3D" id="3.90.470.20">
    <property type="entry name" value="4'-phosphopantetheinyl transferase domain"/>
    <property type="match status" value="1"/>
</dbReference>
<gene>
    <name evidence="14" type="ORF">ACFOJE_20000</name>
</gene>
<dbReference type="GO" id="GO:0016740">
    <property type="term" value="F:transferase activity"/>
    <property type="evidence" value="ECO:0007669"/>
    <property type="project" value="UniProtKB-KW"/>
</dbReference>
<dbReference type="PANTHER" id="PTHR38096:SF1">
    <property type="entry name" value="ENTEROBACTIN SYNTHASE COMPONENT D"/>
    <property type="match status" value="1"/>
</dbReference>
<dbReference type="InterPro" id="IPR041354">
    <property type="entry name" value="4PPT_N"/>
</dbReference>
<dbReference type="Proteomes" id="UP001595457">
    <property type="component" value="Unassembled WGS sequence"/>
</dbReference>
<evidence type="ECO:0000259" key="12">
    <source>
        <dbReference type="Pfam" id="PF01648"/>
    </source>
</evidence>
<feature type="domain" description="4'-phosphopantetheinyl transferase" evidence="12">
    <location>
        <begin position="119"/>
        <end position="214"/>
    </location>
</feature>
<evidence type="ECO:0000256" key="9">
    <source>
        <dbReference type="ARBA" id="ARBA00031996"/>
    </source>
</evidence>
<evidence type="ECO:0000259" key="13">
    <source>
        <dbReference type="Pfam" id="PF17837"/>
    </source>
</evidence>
<name>A0ABV7B163_9GAMM</name>